<evidence type="ECO:0008006" key="4">
    <source>
        <dbReference type="Google" id="ProtNLM"/>
    </source>
</evidence>
<dbReference type="Proteomes" id="UP000621631">
    <property type="component" value="Unassembled WGS sequence"/>
</dbReference>
<keyword evidence="3" id="KW-1185">Reference proteome</keyword>
<dbReference type="EMBL" id="JACWEZ010000004">
    <property type="protein sequence ID" value="MBD1222751.1"/>
    <property type="molecule type" value="Genomic_DNA"/>
</dbReference>
<evidence type="ECO:0000256" key="1">
    <source>
        <dbReference type="SAM" id="MobiDB-lite"/>
    </source>
</evidence>
<dbReference type="RefSeq" id="WP_040955359.1">
    <property type="nucleotide sequence ID" value="NZ_JACWEZ010000004.1"/>
</dbReference>
<proteinExistence type="predicted"/>
<evidence type="ECO:0000313" key="2">
    <source>
        <dbReference type="EMBL" id="MBD1222751.1"/>
    </source>
</evidence>
<evidence type="ECO:0000313" key="3">
    <source>
        <dbReference type="Proteomes" id="UP000621631"/>
    </source>
</evidence>
<feature type="region of interest" description="Disordered" evidence="1">
    <location>
        <begin position="41"/>
        <end position="62"/>
    </location>
</feature>
<name>A0ABR7VLG3_VIRHA</name>
<organism evidence="2 3">
    <name type="scientific">Virgibacillus halodenitrificans</name>
    <name type="common">Bacillus halodenitrificans</name>
    <dbReference type="NCBI Taxonomy" id="1482"/>
    <lineage>
        <taxon>Bacteria</taxon>
        <taxon>Bacillati</taxon>
        <taxon>Bacillota</taxon>
        <taxon>Bacilli</taxon>
        <taxon>Bacillales</taxon>
        <taxon>Bacillaceae</taxon>
        <taxon>Virgibacillus</taxon>
    </lineage>
</organism>
<comment type="caution">
    <text evidence="2">The sequence shown here is derived from an EMBL/GenBank/DDBJ whole genome shotgun (WGS) entry which is preliminary data.</text>
</comment>
<accession>A0ABR7VLG3</accession>
<sequence length="119" mass="13282">MDFKDLALEFSKASRHMKGIMKKGVDTSTEDLLSQSKNLAPLDEGGLRENGSTTPAKVSRHDITGEVGYSKEYALRMHEDMYQPSTPGTGRKYLEKPTKENEEKYADYLGSLVGDAFDE</sequence>
<protein>
    <recommendedName>
        <fullName evidence="4">HK97 gp10 family phage protein</fullName>
    </recommendedName>
</protein>
<gene>
    <name evidence="2" type="ORF">IC602_09020</name>
</gene>
<reference evidence="2 3" key="1">
    <citation type="submission" date="2020-09" db="EMBL/GenBank/DDBJ databases">
        <title>Draft Genome Sequences of Oil-Oxidizing Bacteria Halomonas titanicae, Marinobacter lutaoensis, and Virgibacillus halodenitrificans Isolated from Highly Saline Environments.</title>
        <authorList>
            <person name="Grouzdev D.S."/>
            <person name="Sokolova D.S."/>
            <person name="Semenova E.M."/>
            <person name="Borzenkov I.A."/>
            <person name="Bidzhieva S.K."/>
            <person name="Poltaraus A.B."/>
            <person name="Nazina T.N."/>
        </authorList>
    </citation>
    <scope>NUCLEOTIDE SEQUENCE [LARGE SCALE GENOMIC DNA]</scope>
    <source>
        <strain evidence="2 3">VKM B-3472D</strain>
    </source>
</reference>